<comment type="caution">
    <text evidence="6">The sequence shown here is derived from an EMBL/GenBank/DDBJ whole genome shotgun (WGS) entry which is preliminary data.</text>
</comment>
<sequence>MSTLLSDFFNHPFADLITRNSSSSSGSQPQVDWKETPHAHVFHVDLPGFSKEDVKLELVDGRAVLISGERKEEAEAAEKGSKWHCRERGSASRVYRQFRLPDNAKVEEIKASMRDGVLTLTVPKDEHKKQQQLKHKAVEISGDGETHHPPKGFGRFVCCKA</sequence>
<feature type="domain" description="SHSP" evidence="4">
    <location>
        <begin position="22"/>
        <end position="141"/>
    </location>
</feature>
<keyword evidence="1" id="KW-0346">Stress response</keyword>
<organism evidence="6 7">
    <name type="scientific">Eucalyptus globulus</name>
    <name type="common">Tasmanian blue gum</name>
    <dbReference type="NCBI Taxonomy" id="34317"/>
    <lineage>
        <taxon>Eukaryota</taxon>
        <taxon>Viridiplantae</taxon>
        <taxon>Streptophyta</taxon>
        <taxon>Embryophyta</taxon>
        <taxon>Tracheophyta</taxon>
        <taxon>Spermatophyta</taxon>
        <taxon>Magnoliopsida</taxon>
        <taxon>eudicotyledons</taxon>
        <taxon>Gunneridae</taxon>
        <taxon>Pentapetalae</taxon>
        <taxon>rosids</taxon>
        <taxon>malvids</taxon>
        <taxon>Myrtales</taxon>
        <taxon>Myrtaceae</taxon>
        <taxon>Myrtoideae</taxon>
        <taxon>Eucalypteae</taxon>
        <taxon>Eucalyptus</taxon>
    </lineage>
</organism>
<dbReference type="InterPro" id="IPR031107">
    <property type="entry name" value="Small_HSP"/>
</dbReference>
<dbReference type="AlphaFoldDB" id="A0ABD3KDV0"/>
<protein>
    <recommendedName>
        <fullName evidence="8">SHSP domain-containing protein</fullName>
    </recommendedName>
</protein>
<evidence type="ECO:0000256" key="2">
    <source>
        <dbReference type="PROSITE-ProRule" id="PRU00285"/>
    </source>
</evidence>
<accession>A0ABD3KDV0</accession>
<evidence type="ECO:0000256" key="1">
    <source>
        <dbReference type="ARBA" id="ARBA00023016"/>
    </source>
</evidence>
<dbReference type="Proteomes" id="UP001634007">
    <property type="component" value="Unassembled WGS sequence"/>
</dbReference>
<dbReference type="InterPro" id="IPR007052">
    <property type="entry name" value="CS_dom"/>
</dbReference>
<gene>
    <name evidence="6" type="ORF">ACJRO7_026275</name>
</gene>
<dbReference type="Pfam" id="PF00011">
    <property type="entry name" value="HSP20"/>
    <property type="match status" value="1"/>
</dbReference>
<name>A0ABD3KDV0_EUCGL</name>
<dbReference type="PANTHER" id="PTHR11527">
    <property type="entry name" value="HEAT-SHOCK PROTEIN 20 FAMILY MEMBER"/>
    <property type="match status" value="1"/>
</dbReference>
<evidence type="ECO:0000256" key="3">
    <source>
        <dbReference type="RuleBase" id="RU003616"/>
    </source>
</evidence>
<evidence type="ECO:0000259" key="5">
    <source>
        <dbReference type="PROSITE" id="PS51203"/>
    </source>
</evidence>
<dbReference type="CDD" id="cd06472">
    <property type="entry name" value="ACD_ScHsp26_like"/>
    <property type="match status" value="1"/>
</dbReference>
<proteinExistence type="inferred from homology"/>
<dbReference type="EMBL" id="JBJKBG010000006">
    <property type="protein sequence ID" value="KAL3737478.1"/>
    <property type="molecule type" value="Genomic_DNA"/>
</dbReference>
<reference evidence="6 7" key="1">
    <citation type="submission" date="2024-11" db="EMBL/GenBank/DDBJ databases">
        <title>Chromosome-level genome assembly of Eucalyptus globulus Labill. provides insights into its genome evolution.</title>
        <authorList>
            <person name="Li X."/>
        </authorList>
    </citation>
    <scope>NUCLEOTIDE SEQUENCE [LARGE SCALE GENOMIC DNA]</scope>
    <source>
        <strain evidence="6">CL2024</strain>
        <tissue evidence="6">Fresh tender leaves</tissue>
    </source>
</reference>
<dbReference type="Gene3D" id="2.60.40.790">
    <property type="match status" value="1"/>
</dbReference>
<dbReference type="InterPro" id="IPR002068">
    <property type="entry name" value="A-crystallin/Hsp20_dom"/>
</dbReference>
<evidence type="ECO:0000313" key="6">
    <source>
        <dbReference type="EMBL" id="KAL3737478.1"/>
    </source>
</evidence>
<evidence type="ECO:0008006" key="8">
    <source>
        <dbReference type="Google" id="ProtNLM"/>
    </source>
</evidence>
<dbReference type="GO" id="GO:0006950">
    <property type="term" value="P:response to stress"/>
    <property type="evidence" value="ECO:0007669"/>
    <property type="project" value="UniProtKB-ARBA"/>
</dbReference>
<evidence type="ECO:0000313" key="7">
    <source>
        <dbReference type="Proteomes" id="UP001634007"/>
    </source>
</evidence>
<dbReference type="PROSITE" id="PS51203">
    <property type="entry name" value="CS"/>
    <property type="match status" value="1"/>
</dbReference>
<feature type="domain" description="CS" evidence="5">
    <location>
        <begin position="26"/>
        <end position="139"/>
    </location>
</feature>
<comment type="similarity">
    <text evidence="2 3">Belongs to the small heat shock protein (HSP20) family.</text>
</comment>
<evidence type="ECO:0000259" key="4">
    <source>
        <dbReference type="PROSITE" id="PS01031"/>
    </source>
</evidence>
<dbReference type="InterPro" id="IPR008978">
    <property type="entry name" value="HSP20-like_chaperone"/>
</dbReference>
<dbReference type="PROSITE" id="PS01031">
    <property type="entry name" value="SHSP"/>
    <property type="match status" value="1"/>
</dbReference>
<dbReference type="SUPFAM" id="SSF49764">
    <property type="entry name" value="HSP20-like chaperones"/>
    <property type="match status" value="1"/>
</dbReference>
<keyword evidence="7" id="KW-1185">Reference proteome</keyword>